<evidence type="ECO:0000313" key="3">
    <source>
        <dbReference type="Proteomes" id="UP001428817"/>
    </source>
</evidence>
<keyword evidence="3" id="KW-1185">Reference proteome</keyword>
<proteinExistence type="predicted"/>
<organism evidence="2 3">
    <name type="scientific">Pseudonocardia eucalypti</name>
    <dbReference type="NCBI Taxonomy" id="648755"/>
    <lineage>
        <taxon>Bacteria</taxon>
        <taxon>Bacillati</taxon>
        <taxon>Actinomycetota</taxon>
        <taxon>Actinomycetes</taxon>
        <taxon>Pseudonocardiales</taxon>
        <taxon>Pseudonocardiaceae</taxon>
        <taxon>Pseudonocardia</taxon>
    </lineage>
</organism>
<protein>
    <submittedName>
        <fullName evidence="2">Uncharacterized protein</fullName>
    </submittedName>
</protein>
<evidence type="ECO:0000256" key="1">
    <source>
        <dbReference type="SAM" id="MobiDB-lite"/>
    </source>
</evidence>
<accession>A0ABP9QIH4</accession>
<gene>
    <name evidence="2" type="ORF">GCM10023321_48210</name>
</gene>
<reference evidence="3" key="1">
    <citation type="journal article" date="2019" name="Int. J. Syst. Evol. Microbiol.">
        <title>The Global Catalogue of Microorganisms (GCM) 10K type strain sequencing project: providing services to taxonomists for standard genome sequencing and annotation.</title>
        <authorList>
            <consortium name="The Broad Institute Genomics Platform"/>
            <consortium name="The Broad Institute Genome Sequencing Center for Infectious Disease"/>
            <person name="Wu L."/>
            <person name="Ma J."/>
        </authorList>
    </citation>
    <scope>NUCLEOTIDE SEQUENCE [LARGE SCALE GENOMIC DNA]</scope>
    <source>
        <strain evidence="3">JCM 18303</strain>
    </source>
</reference>
<feature type="region of interest" description="Disordered" evidence="1">
    <location>
        <begin position="1"/>
        <end position="38"/>
    </location>
</feature>
<sequence>MCGSGPRGRRWRPNDRARLRPAGRNDGTLDRARETATNQGIRATDLARLGVAHRVIAELPDAAAEPKAFARRLVKAIAYELADMDEKVNEPCV</sequence>
<evidence type="ECO:0000313" key="2">
    <source>
        <dbReference type="EMBL" id="GAA5162512.1"/>
    </source>
</evidence>
<dbReference type="Proteomes" id="UP001428817">
    <property type="component" value="Unassembled WGS sequence"/>
</dbReference>
<dbReference type="EMBL" id="BAABJP010000026">
    <property type="protein sequence ID" value="GAA5162512.1"/>
    <property type="molecule type" value="Genomic_DNA"/>
</dbReference>
<comment type="caution">
    <text evidence="2">The sequence shown here is derived from an EMBL/GenBank/DDBJ whole genome shotgun (WGS) entry which is preliminary data.</text>
</comment>
<name>A0ABP9QIH4_9PSEU</name>